<accession>A0A7U7G641</accession>
<dbReference type="RefSeq" id="WP_043560087.1">
    <property type="nucleotide sequence ID" value="NZ_CBLY010000006.1"/>
</dbReference>
<organism evidence="1 2">
    <name type="scientific">Parasaccharibacter apium</name>
    <dbReference type="NCBI Taxonomy" id="1510841"/>
    <lineage>
        <taxon>Bacteria</taxon>
        <taxon>Pseudomonadati</taxon>
        <taxon>Pseudomonadota</taxon>
        <taxon>Alphaproteobacteria</taxon>
        <taxon>Acetobacterales</taxon>
        <taxon>Acetobacteraceae</taxon>
        <taxon>Parasaccharibacter</taxon>
    </lineage>
</organism>
<protein>
    <submittedName>
        <fullName evidence="1">Uncharacterized protein</fullName>
    </submittedName>
</protein>
<dbReference type="AlphaFoldDB" id="A0A7U7G641"/>
<proteinExistence type="predicted"/>
<evidence type="ECO:0000313" key="1">
    <source>
        <dbReference type="EMBL" id="CDG33835.1"/>
    </source>
</evidence>
<evidence type="ECO:0000313" key="2">
    <source>
        <dbReference type="Proteomes" id="UP000027590"/>
    </source>
</evidence>
<dbReference type="EMBL" id="CBLY010000006">
    <property type="protein sequence ID" value="CDG33835.1"/>
    <property type="molecule type" value="Genomic_DNA"/>
</dbReference>
<comment type="caution">
    <text evidence="1">The sequence shown here is derived from an EMBL/GenBank/DDBJ whole genome shotgun (WGS) entry which is preliminary data.</text>
</comment>
<sequence length="311" mass="35106">MSDIIRKTLINELTTPVAGELAQFAEAVASRLRRPPLGVLFYGSVLRKVDPEGIVDFYVITDRPESLGGHALARMANRLLPPNVYYMEHEVEGRTIRAKVAFLSIAQFLGRSTLFTVDTTIWARFCQPVRLVWVRDAGSADRLLQAISQCVVTASCWAALLGSEQGRADVYWHDLFAHTYAAELRVEKKGRSHNLLAGREERYEILLKAAWRQASLSYAAQGDVLLPQLTASARDKATRDWGRVKAFGKPLNVARLIKAAFTFRDGVSYLLWKIQRHTGQTIHVSAFEKRHPILTLPLFLWRARHLRSGRS</sequence>
<name>A0A7U7G641_9PROT</name>
<reference evidence="1 2" key="2">
    <citation type="journal article" date="2014" name="PLoS ONE">
        <title>Evolution of mitochondria reconstructed from the energy metabolism of living bacteria.</title>
        <authorList>
            <person name="Degli Esposti M."/>
            <person name="Chouaia B."/>
            <person name="Comandatore F."/>
            <person name="Crotti E."/>
            <person name="Sassera D."/>
            <person name="Lievens P.M."/>
            <person name="Daffonchio D."/>
            <person name="Bandi C."/>
        </authorList>
    </citation>
    <scope>NUCLEOTIDE SEQUENCE [LARGE SCALE GENOMIC DNA]</scope>
    <source>
        <strain evidence="2">AM169</strain>
    </source>
</reference>
<dbReference type="Proteomes" id="UP000027590">
    <property type="component" value="Unassembled WGS sequence"/>
</dbReference>
<gene>
    <name evidence="1" type="ORF">SACS_1097</name>
</gene>
<reference evidence="1 2" key="1">
    <citation type="journal article" date="2014" name="Genome Biol. Evol.">
        <title>Acetic acid bacteria genomes reveal functional traits for adaptation to life in insect guts.</title>
        <authorList>
            <person name="Chouaia B."/>
            <person name="Gaiarsa S."/>
            <person name="Crotti E."/>
            <person name="Comandatore F."/>
            <person name="Degli Esposti M."/>
            <person name="Ricci I."/>
            <person name="Alma A."/>
            <person name="Favia G."/>
            <person name="Bandi C."/>
            <person name="Daffonchio D."/>
        </authorList>
    </citation>
    <scope>NUCLEOTIDE SEQUENCE [LARGE SCALE GENOMIC DNA]</scope>
    <source>
        <strain evidence="2">AM169</strain>
    </source>
</reference>